<comment type="similarity">
    <text evidence="1 3">Belongs to the CpcS/CpeS biliprotein lyase family.</text>
</comment>
<dbReference type="KEGG" id="ned:HUN01_15210"/>
<dbReference type="EMBL" id="CP054698">
    <property type="protein sequence ID" value="QMS88883.1"/>
    <property type="molecule type" value="Genomic_DNA"/>
</dbReference>
<evidence type="ECO:0000313" key="5">
    <source>
        <dbReference type="Proteomes" id="UP000514713"/>
    </source>
</evidence>
<dbReference type="InterPro" id="IPR018536">
    <property type="entry name" value="CpcS/CpeS"/>
</dbReference>
<evidence type="ECO:0000256" key="1">
    <source>
        <dbReference type="ARBA" id="ARBA00010681"/>
    </source>
</evidence>
<dbReference type="Pfam" id="PF09367">
    <property type="entry name" value="CpeS"/>
    <property type="match status" value="1"/>
</dbReference>
<reference evidence="5" key="1">
    <citation type="submission" date="2020-06" db="EMBL/GenBank/DDBJ databases">
        <title>Nostoc edaphicum CCNP1411 genome.</title>
        <authorList>
            <person name="Fidor A."/>
            <person name="Grabski M."/>
            <person name="Gawor J."/>
            <person name="Gromadka R."/>
            <person name="Wegrzyn G."/>
            <person name="Mazur-Marzec H."/>
        </authorList>
    </citation>
    <scope>NUCLEOTIDE SEQUENCE [LARGE SCALE GENOMIC DNA]</scope>
    <source>
        <strain evidence="5">CCNP1411</strain>
    </source>
</reference>
<dbReference type="InterPro" id="IPR012674">
    <property type="entry name" value="Calycin"/>
</dbReference>
<proteinExistence type="inferred from homology"/>
<evidence type="ECO:0000256" key="2">
    <source>
        <dbReference type="ARBA" id="ARBA00023239"/>
    </source>
</evidence>
<sequence length="205" mass="23248">MDAMEFFQLSAGKWRSQRATHHLAFKRSETGESDIQVETLDADHPEIIELCQYHEIDPSLSIGGSRVCWLGTMAWDREGEENHQGKTIFAIVPDGDNPRQGKLLRERGYAEIVPVVGLFHMDDEDGLVLTTEYETMSSIERFWFASPNMRLRTSTVKRFGGFSTASFCSETRIDNSVEVSSTAEVTETQGPDVLEKRQFYSVLGW</sequence>
<organism evidence="4 5">
    <name type="scientific">Nostoc edaphicum CCNP1411</name>
    <dbReference type="NCBI Taxonomy" id="1472755"/>
    <lineage>
        <taxon>Bacteria</taxon>
        <taxon>Bacillati</taxon>
        <taxon>Cyanobacteriota</taxon>
        <taxon>Cyanophyceae</taxon>
        <taxon>Nostocales</taxon>
        <taxon>Nostocaceae</taxon>
        <taxon>Nostoc</taxon>
    </lineage>
</organism>
<keyword evidence="5" id="KW-1185">Reference proteome</keyword>
<keyword evidence="2 3" id="KW-0456">Lyase</keyword>
<dbReference type="EC" id="4.-.-.-" evidence="3"/>
<comment type="function">
    <text evidence="3">Covalently attaches a chromophore to Cys residue(s) of phycobiliproteins.</text>
</comment>
<dbReference type="Gene3D" id="2.40.128.20">
    <property type="match status" value="1"/>
</dbReference>
<dbReference type="Proteomes" id="UP000514713">
    <property type="component" value="Chromosome"/>
</dbReference>
<dbReference type="CDD" id="cd19433">
    <property type="entry name" value="lipocalin_CpcS-CpeS"/>
    <property type="match status" value="1"/>
</dbReference>
<dbReference type="RefSeq" id="WP_181932705.1">
    <property type="nucleotide sequence ID" value="NZ_CP054698.1"/>
</dbReference>
<name>A0A7D7QSW8_9NOSO</name>
<accession>A0A7D7QSW8</accession>
<evidence type="ECO:0000256" key="3">
    <source>
        <dbReference type="HAMAP-Rule" id="MF_01459"/>
    </source>
</evidence>
<dbReference type="AlphaFoldDB" id="A0A7D7QSW8"/>
<gene>
    <name evidence="3" type="primary">cpcS</name>
    <name evidence="4" type="ORF">HUN01_15210</name>
</gene>
<evidence type="ECO:0000313" key="4">
    <source>
        <dbReference type="EMBL" id="QMS88883.1"/>
    </source>
</evidence>
<dbReference type="HAMAP" id="MF_01459">
    <property type="entry name" value="Chrphore_lyase_CpxS"/>
    <property type="match status" value="1"/>
</dbReference>
<dbReference type="GO" id="GO:0016829">
    <property type="term" value="F:lyase activity"/>
    <property type="evidence" value="ECO:0007669"/>
    <property type="project" value="UniProtKB-KW"/>
</dbReference>
<protein>
    <recommendedName>
        <fullName evidence="3">Chromophore lyase CpcS/CpeS</fullName>
        <ecNumber evidence="3">4.-.-.-</ecNumber>
    </recommendedName>
</protein>
<dbReference type="GO" id="GO:0017006">
    <property type="term" value="P:protein-tetrapyrrole linkage"/>
    <property type="evidence" value="ECO:0007669"/>
    <property type="project" value="UniProtKB-UniRule"/>
</dbReference>